<protein>
    <submittedName>
        <fullName evidence="2">N-acetylglutamate synthase</fullName>
    </submittedName>
</protein>
<dbReference type="Pfam" id="PF00583">
    <property type="entry name" value="Acetyltransf_1"/>
    <property type="match status" value="1"/>
</dbReference>
<proteinExistence type="predicted"/>
<reference evidence="2 3" key="1">
    <citation type="submission" date="2015-05" db="EMBL/GenBank/DDBJ databases">
        <title>A genomic and transcriptomic approach to investigate the blue pigment phenotype in Pseudomonas fluorescens.</title>
        <authorList>
            <person name="Andreani N.A."/>
            <person name="Cardazzo B."/>
        </authorList>
    </citation>
    <scope>NUCLEOTIDE SEQUENCE [LARGE SCALE GENOMIC DNA]</scope>
    <source>
        <strain evidence="2 3">Ps_40</strain>
    </source>
</reference>
<dbReference type="PATRIC" id="fig|294.195.peg.1095"/>
<sequence length="175" mass="18749">MSAVSACALTFHAYRHNGDQRRERGMMIQATEIAGGQSQRFRDALKSADLPAGDIDLPGRAFFEFTLDGDTVAWGGFETHGTDGLLRSLVVGPAYRSKGVGVSVLRAIEAIAAEQGIARFHLLTTSASGFFEQQGYAVNQRVSAPPLISQTEQFMGLCPGSACYMCKALSANARK</sequence>
<dbReference type="CDD" id="cd04301">
    <property type="entry name" value="NAT_SF"/>
    <property type="match status" value="1"/>
</dbReference>
<dbReference type="AlphaFoldDB" id="A0A120G4P9"/>
<dbReference type="InterPro" id="IPR000182">
    <property type="entry name" value="GNAT_dom"/>
</dbReference>
<dbReference type="Proteomes" id="UP000063434">
    <property type="component" value="Unassembled WGS sequence"/>
</dbReference>
<evidence type="ECO:0000259" key="1">
    <source>
        <dbReference type="PROSITE" id="PS51186"/>
    </source>
</evidence>
<organism evidence="2 3">
    <name type="scientific">Pseudomonas fluorescens</name>
    <dbReference type="NCBI Taxonomy" id="294"/>
    <lineage>
        <taxon>Bacteria</taxon>
        <taxon>Pseudomonadati</taxon>
        <taxon>Pseudomonadota</taxon>
        <taxon>Gammaproteobacteria</taxon>
        <taxon>Pseudomonadales</taxon>
        <taxon>Pseudomonadaceae</taxon>
        <taxon>Pseudomonas</taxon>
    </lineage>
</organism>
<dbReference type="GO" id="GO:0016747">
    <property type="term" value="F:acyltransferase activity, transferring groups other than amino-acyl groups"/>
    <property type="evidence" value="ECO:0007669"/>
    <property type="project" value="InterPro"/>
</dbReference>
<accession>A0A120G4P9</accession>
<evidence type="ECO:0000313" key="2">
    <source>
        <dbReference type="EMBL" id="KWV82889.1"/>
    </source>
</evidence>
<gene>
    <name evidence="2" type="ORF">PFL603g_01042</name>
</gene>
<dbReference type="SUPFAM" id="SSF55729">
    <property type="entry name" value="Acyl-CoA N-acyltransferases (Nat)"/>
    <property type="match status" value="1"/>
</dbReference>
<dbReference type="Gene3D" id="3.40.630.30">
    <property type="match status" value="1"/>
</dbReference>
<feature type="domain" description="N-acetyltransferase" evidence="1">
    <location>
        <begin position="25"/>
        <end position="170"/>
    </location>
</feature>
<comment type="caution">
    <text evidence="2">The sequence shown here is derived from an EMBL/GenBank/DDBJ whole genome shotgun (WGS) entry which is preliminary data.</text>
</comment>
<evidence type="ECO:0000313" key="3">
    <source>
        <dbReference type="Proteomes" id="UP000063434"/>
    </source>
</evidence>
<dbReference type="InterPro" id="IPR016181">
    <property type="entry name" value="Acyl_CoA_acyltransferase"/>
</dbReference>
<dbReference type="PROSITE" id="PS51186">
    <property type="entry name" value="GNAT"/>
    <property type="match status" value="1"/>
</dbReference>
<dbReference type="EMBL" id="LCYC01000008">
    <property type="protein sequence ID" value="KWV82889.1"/>
    <property type="molecule type" value="Genomic_DNA"/>
</dbReference>
<name>A0A120G4P9_PSEFL</name>
<dbReference type="NCBIfam" id="NF040501">
    <property type="entry name" value="resist_ArsN2"/>
    <property type="match status" value="1"/>
</dbReference>